<dbReference type="EMBL" id="KI392418">
    <property type="protein sequence ID" value="ERN16658.1"/>
    <property type="molecule type" value="Genomic_DNA"/>
</dbReference>
<gene>
    <name evidence="3" type="ORF">AMTR_s00051p00155030</name>
</gene>
<dbReference type="PANTHER" id="PTHR46929">
    <property type="entry name" value="EXPRESSED PROTEIN"/>
    <property type="match status" value="1"/>
</dbReference>
<feature type="compositionally biased region" description="Polar residues" evidence="1">
    <location>
        <begin position="165"/>
        <end position="178"/>
    </location>
</feature>
<evidence type="ECO:0000259" key="2">
    <source>
        <dbReference type="Pfam" id="PF12776"/>
    </source>
</evidence>
<dbReference type="HOGENOM" id="CLU_977759_0_0_1"/>
<evidence type="ECO:0000313" key="3">
    <source>
        <dbReference type="EMBL" id="ERN16658.1"/>
    </source>
</evidence>
<dbReference type="KEGG" id="atr:18444979"/>
<dbReference type="AlphaFoldDB" id="U5D8F9"/>
<evidence type="ECO:0000313" key="4">
    <source>
        <dbReference type="Proteomes" id="UP000017836"/>
    </source>
</evidence>
<feature type="compositionally biased region" description="Basic and acidic residues" evidence="1">
    <location>
        <begin position="1"/>
        <end position="13"/>
    </location>
</feature>
<feature type="domain" description="Myb/SANT-like" evidence="2">
    <location>
        <begin position="23"/>
        <end position="94"/>
    </location>
</feature>
<keyword evidence="4" id="KW-1185">Reference proteome</keyword>
<dbReference type="PANTHER" id="PTHR46929:SF33">
    <property type="entry name" value="L10-INTERACTING MYB DOMAIN-CONTAINING PROTEIN-LIKE ISOFORM X1"/>
    <property type="match status" value="1"/>
</dbReference>
<dbReference type="InterPro" id="IPR024752">
    <property type="entry name" value="Myb/SANT-like_dom"/>
</dbReference>
<evidence type="ECO:0000256" key="1">
    <source>
        <dbReference type="SAM" id="MobiDB-lite"/>
    </source>
</evidence>
<protein>
    <recommendedName>
        <fullName evidence="2">Myb/SANT-like domain-containing protein</fullName>
    </recommendedName>
</protein>
<dbReference type="Pfam" id="PF12776">
    <property type="entry name" value="Myb_DNA-bind_3"/>
    <property type="match status" value="1"/>
</dbReference>
<dbReference type="Gramene" id="ERN16658">
    <property type="protein sequence ID" value="ERN16658"/>
    <property type="gene ID" value="AMTR_s00051p00155030"/>
</dbReference>
<proteinExistence type="predicted"/>
<accession>U5D8F9</accession>
<sequence>MVDEVKKNRETNSQHKNVKKKGPHVGFQWEAWDRMSAKIVALYGDSFDRETLKNKHKLIMKMYSELKKLIGSTGFGWDPLRGMVTVENELWDQYINDYPWAGKFRGKSAHDVNVLDKMFGDTVADGRYSETLVDDGTDNSAPPFEVDDSPIESPHLDTSDEDSDISTPSNARRTSSLQYKRPHPNTPFEVSEKKRQGTPTKQVAQNLTKLVEIMTSLQATIQHEIKMKKCVDDVDELYKKGEAGLEAILKANCIFQNASKVHMFLALSHEYQGAFLEKDMRPLAN</sequence>
<dbReference type="OrthoDB" id="686198at2759"/>
<dbReference type="OMA" id="WEAYIAS"/>
<reference evidence="4" key="1">
    <citation type="journal article" date="2013" name="Science">
        <title>The Amborella genome and the evolution of flowering plants.</title>
        <authorList>
            <consortium name="Amborella Genome Project"/>
        </authorList>
    </citation>
    <scope>NUCLEOTIDE SEQUENCE [LARGE SCALE GENOMIC DNA]</scope>
</reference>
<feature type="region of interest" description="Disordered" evidence="1">
    <location>
        <begin position="1"/>
        <end position="21"/>
    </location>
</feature>
<feature type="region of interest" description="Disordered" evidence="1">
    <location>
        <begin position="130"/>
        <end position="200"/>
    </location>
</feature>
<name>U5D8F9_AMBTC</name>
<dbReference type="Proteomes" id="UP000017836">
    <property type="component" value="Unassembled WGS sequence"/>
</dbReference>
<organism evidence="3 4">
    <name type="scientific">Amborella trichopoda</name>
    <dbReference type="NCBI Taxonomy" id="13333"/>
    <lineage>
        <taxon>Eukaryota</taxon>
        <taxon>Viridiplantae</taxon>
        <taxon>Streptophyta</taxon>
        <taxon>Embryophyta</taxon>
        <taxon>Tracheophyta</taxon>
        <taxon>Spermatophyta</taxon>
        <taxon>Magnoliopsida</taxon>
        <taxon>Amborellales</taxon>
        <taxon>Amborellaceae</taxon>
        <taxon>Amborella</taxon>
    </lineage>
</organism>